<evidence type="ECO:0000313" key="1">
    <source>
        <dbReference type="EMBL" id="CAG5049663.1"/>
    </source>
</evidence>
<comment type="caution">
    <text evidence="1">The sequence shown here is derived from an EMBL/GenBank/DDBJ whole genome shotgun (WGS) entry which is preliminary data.</text>
</comment>
<evidence type="ECO:0000313" key="2">
    <source>
        <dbReference type="Proteomes" id="UP000691718"/>
    </source>
</evidence>
<gene>
    <name evidence="1" type="ORF">PAPOLLO_LOCUS24559</name>
</gene>
<keyword evidence="2" id="KW-1185">Reference proteome</keyword>
<name>A0A8S3Y135_PARAO</name>
<reference evidence="1" key="1">
    <citation type="submission" date="2021-04" db="EMBL/GenBank/DDBJ databases">
        <authorList>
            <person name="Tunstrom K."/>
        </authorList>
    </citation>
    <scope>NUCLEOTIDE SEQUENCE</scope>
</reference>
<dbReference type="AlphaFoldDB" id="A0A8S3Y135"/>
<accession>A0A8S3Y135</accession>
<dbReference type="EMBL" id="CAJQZP010001478">
    <property type="protein sequence ID" value="CAG5049663.1"/>
    <property type="molecule type" value="Genomic_DNA"/>
</dbReference>
<dbReference type="Proteomes" id="UP000691718">
    <property type="component" value="Unassembled WGS sequence"/>
</dbReference>
<organism evidence="1 2">
    <name type="scientific">Parnassius apollo</name>
    <name type="common">Apollo butterfly</name>
    <name type="synonym">Papilio apollo</name>
    <dbReference type="NCBI Taxonomy" id="110799"/>
    <lineage>
        <taxon>Eukaryota</taxon>
        <taxon>Metazoa</taxon>
        <taxon>Ecdysozoa</taxon>
        <taxon>Arthropoda</taxon>
        <taxon>Hexapoda</taxon>
        <taxon>Insecta</taxon>
        <taxon>Pterygota</taxon>
        <taxon>Neoptera</taxon>
        <taxon>Endopterygota</taxon>
        <taxon>Lepidoptera</taxon>
        <taxon>Glossata</taxon>
        <taxon>Ditrysia</taxon>
        <taxon>Papilionoidea</taxon>
        <taxon>Papilionidae</taxon>
        <taxon>Parnassiinae</taxon>
        <taxon>Parnassini</taxon>
        <taxon>Parnassius</taxon>
        <taxon>Parnassius</taxon>
    </lineage>
</organism>
<proteinExistence type="predicted"/>
<protein>
    <submittedName>
        <fullName evidence="1">(apollo) hypothetical protein</fullName>
    </submittedName>
</protein>
<dbReference type="OrthoDB" id="6931517at2759"/>
<sequence>MPRNYLRKASDRCVVTDEQLEAAKLLISKGASKRKAASQVGLKESTLRKRLKAGKTATSMGRFSLTFTKERETDIYKYIKQSDDLYYGLTMQNLQKLIYEYAEVNKITHRFKTSSKLAGRGWVYGFLKRFLELKLRQPVPTSIARAMGFNITQVQRFYDKLQSLYNKHKFVPSQIYNMDESGVSTVPKKIPKVISVKGKKLVGKIVFLN</sequence>